<sequence>MAKAATVLGPDVMAAVGERCCMAAEAGMIAQGDSTEATVVPTPRWAASVVGSCSQREERRDER</sequence>
<dbReference type="AlphaFoldDB" id="A0A6G1EDP3"/>
<reference evidence="1 2" key="1">
    <citation type="submission" date="2019-11" db="EMBL/GenBank/DDBJ databases">
        <title>Whole genome sequence of Oryza granulata.</title>
        <authorList>
            <person name="Li W."/>
        </authorList>
    </citation>
    <scope>NUCLEOTIDE SEQUENCE [LARGE SCALE GENOMIC DNA]</scope>
    <source>
        <strain evidence="2">cv. Menghai</strain>
        <tissue evidence="1">Leaf</tissue>
    </source>
</reference>
<comment type="caution">
    <text evidence="1">The sequence shown here is derived from an EMBL/GenBank/DDBJ whole genome shotgun (WGS) entry which is preliminary data.</text>
</comment>
<dbReference type="Proteomes" id="UP000479710">
    <property type="component" value="Unassembled WGS sequence"/>
</dbReference>
<accession>A0A6G1EDP3</accession>
<dbReference type="EMBL" id="SPHZ02000004">
    <property type="protein sequence ID" value="KAF0922063.1"/>
    <property type="molecule type" value="Genomic_DNA"/>
</dbReference>
<proteinExistence type="predicted"/>
<gene>
    <name evidence="1" type="ORF">E2562_024014</name>
</gene>
<protein>
    <submittedName>
        <fullName evidence="1">Uncharacterized protein</fullName>
    </submittedName>
</protein>
<evidence type="ECO:0000313" key="2">
    <source>
        <dbReference type="Proteomes" id="UP000479710"/>
    </source>
</evidence>
<name>A0A6G1EDP3_9ORYZ</name>
<keyword evidence="2" id="KW-1185">Reference proteome</keyword>
<organism evidence="1 2">
    <name type="scientific">Oryza meyeriana var. granulata</name>
    <dbReference type="NCBI Taxonomy" id="110450"/>
    <lineage>
        <taxon>Eukaryota</taxon>
        <taxon>Viridiplantae</taxon>
        <taxon>Streptophyta</taxon>
        <taxon>Embryophyta</taxon>
        <taxon>Tracheophyta</taxon>
        <taxon>Spermatophyta</taxon>
        <taxon>Magnoliopsida</taxon>
        <taxon>Liliopsida</taxon>
        <taxon>Poales</taxon>
        <taxon>Poaceae</taxon>
        <taxon>BOP clade</taxon>
        <taxon>Oryzoideae</taxon>
        <taxon>Oryzeae</taxon>
        <taxon>Oryzinae</taxon>
        <taxon>Oryza</taxon>
        <taxon>Oryza meyeriana</taxon>
    </lineage>
</organism>
<evidence type="ECO:0000313" key="1">
    <source>
        <dbReference type="EMBL" id="KAF0922063.1"/>
    </source>
</evidence>